<comment type="caution">
    <text evidence="2">The sequence shown here is derived from an EMBL/GenBank/DDBJ whole genome shotgun (WGS) entry which is preliminary data.</text>
</comment>
<proteinExistence type="predicted"/>
<sequence length="259" mass="29732">MQALATLEIRQCSGLKSINLDGLPDGLHLFKSFKMLTITDCPKLEAIFSSKRCEGTQRESEERLQMQALETLEIQVIQHLTSLRELSCYGKPKLKSLPEEIQHLPTLQYLSIFYFDGLVALPEWLGNLASLHTLMIVGCQNLMYLPTKEAVQRLTLLKDLVIIDCPLLRERCAKERGEEWFKIAHISRAIVRAKEVQQLVHNRACERILVDLPSLEITEATLLLLMRIFTPFFICPTYVAYIIVIDGDFMFLFDDLVFT</sequence>
<keyword evidence="3" id="KW-1185">Reference proteome</keyword>
<evidence type="ECO:0000256" key="1">
    <source>
        <dbReference type="SAM" id="Phobius"/>
    </source>
</evidence>
<dbReference type="EMBL" id="JABCRI010000014">
    <property type="protein sequence ID" value="KAF8393812.1"/>
    <property type="molecule type" value="Genomic_DNA"/>
</dbReference>
<dbReference type="InterPro" id="IPR032675">
    <property type="entry name" value="LRR_dom_sf"/>
</dbReference>
<dbReference type="SUPFAM" id="SSF52047">
    <property type="entry name" value="RNI-like"/>
    <property type="match status" value="1"/>
</dbReference>
<organism evidence="2 3">
    <name type="scientific">Tetracentron sinense</name>
    <name type="common">Spur-leaf</name>
    <dbReference type="NCBI Taxonomy" id="13715"/>
    <lineage>
        <taxon>Eukaryota</taxon>
        <taxon>Viridiplantae</taxon>
        <taxon>Streptophyta</taxon>
        <taxon>Embryophyta</taxon>
        <taxon>Tracheophyta</taxon>
        <taxon>Spermatophyta</taxon>
        <taxon>Magnoliopsida</taxon>
        <taxon>Trochodendrales</taxon>
        <taxon>Trochodendraceae</taxon>
        <taxon>Tetracentron</taxon>
    </lineage>
</organism>
<dbReference type="Gene3D" id="3.80.10.10">
    <property type="entry name" value="Ribonuclease Inhibitor"/>
    <property type="match status" value="1"/>
</dbReference>
<evidence type="ECO:0000313" key="2">
    <source>
        <dbReference type="EMBL" id="KAF8393812.1"/>
    </source>
</evidence>
<evidence type="ECO:0000313" key="3">
    <source>
        <dbReference type="Proteomes" id="UP000655225"/>
    </source>
</evidence>
<keyword evidence="1" id="KW-0472">Membrane</keyword>
<dbReference type="OrthoDB" id="1928346at2759"/>
<keyword evidence="1" id="KW-1133">Transmembrane helix</keyword>
<dbReference type="AlphaFoldDB" id="A0A835DAK2"/>
<feature type="transmembrane region" description="Helical" evidence="1">
    <location>
        <begin position="222"/>
        <end position="244"/>
    </location>
</feature>
<dbReference type="PANTHER" id="PTHR36766:SF70">
    <property type="entry name" value="DISEASE RESISTANCE PROTEIN RGA4"/>
    <property type="match status" value="1"/>
</dbReference>
<dbReference type="Proteomes" id="UP000655225">
    <property type="component" value="Unassembled WGS sequence"/>
</dbReference>
<accession>A0A835DAK2</accession>
<name>A0A835DAK2_TETSI</name>
<protein>
    <submittedName>
        <fullName evidence="2">Uncharacterized protein</fullName>
    </submittedName>
</protein>
<gene>
    <name evidence="2" type="ORF">HHK36_020010</name>
</gene>
<dbReference type="OMA" id="EIHGCEN"/>
<dbReference type="PANTHER" id="PTHR36766">
    <property type="entry name" value="PLANT BROAD-SPECTRUM MILDEW RESISTANCE PROTEIN RPW8"/>
    <property type="match status" value="1"/>
</dbReference>
<keyword evidence="1" id="KW-0812">Transmembrane</keyword>
<reference evidence="2 3" key="1">
    <citation type="submission" date="2020-04" db="EMBL/GenBank/DDBJ databases">
        <title>Plant Genome Project.</title>
        <authorList>
            <person name="Zhang R.-G."/>
        </authorList>
    </citation>
    <scope>NUCLEOTIDE SEQUENCE [LARGE SCALE GENOMIC DNA]</scope>
    <source>
        <strain evidence="2">YNK0</strain>
        <tissue evidence="2">Leaf</tissue>
    </source>
</reference>